<proteinExistence type="predicted"/>
<gene>
    <name evidence="2" type="ORF">F4559_001647</name>
</gene>
<dbReference type="InterPro" id="IPR000073">
    <property type="entry name" value="AB_hydrolase_1"/>
</dbReference>
<organism evidence="2 3">
    <name type="scientific">Saccharothrix violaceirubra</name>
    <dbReference type="NCBI Taxonomy" id="413306"/>
    <lineage>
        <taxon>Bacteria</taxon>
        <taxon>Bacillati</taxon>
        <taxon>Actinomycetota</taxon>
        <taxon>Actinomycetes</taxon>
        <taxon>Pseudonocardiales</taxon>
        <taxon>Pseudonocardiaceae</taxon>
        <taxon>Saccharothrix</taxon>
    </lineage>
</organism>
<dbReference type="PANTHER" id="PTHR43433">
    <property type="entry name" value="HYDROLASE, ALPHA/BETA FOLD FAMILY PROTEIN"/>
    <property type="match status" value="1"/>
</dbReference>
<dbReference type="SUPFAM" id="SSF53474">
    <property type="entry name" value="alpha/beta-Hydrolases"/>
    <property type="match status" value="1"/>
</dbReference>
<comment type="caution">
    <text evidence="2">The sequence shown here is derived from an EMBL/GenBank/DDBJ whole genome shotgun (WGS) entry which is preliminary data.</text>
</comment>
<dbReference type="Proteomes" id="UP000542674">
    <property type="component" value="Unassembled WGS sequence"/>
</dbReference>
<dbReference type="Gene3D" id="3.40.50.1820">
    <property type="entry name" value="alpha/beta hydrolase"/>
    <property type="match status" value="1"/>
</dbReference>
<dbReference type="InterPro" id="IPR050471">
    <property type="entry name" value="AB_hydrolase"/>
</dbReference>
<reference evidence="2 3" key="1">
    <citation type="submission" date="2020-08" db="EMBL/GenBank/DDBJ databases">
        <title>Sequencing the genomes of 1000 actinobacteria strains.</title>
        <authorList>
            <person name="Klenk H.-P."/>
        </authorList>
    </citation>
    <scope>NUCLEOTIDE SEQUENCE [LARGE SCALE GENOMIC DNA]</scope>
    <source>
        <strain evidence="2 3">DSM 45084</strain>
    </source>
</reference>
<name>A0A7W7T0E8_9PSEU</name>
<dbReference type="Pfam" id="PF12697">
    <property type="entry name" value="Abhydrolase_6"/>
    <property type="match status" value="1"/>
</dbReference>
<evidence type="ECO:0000259" key="1">
    <source>
        <dbReference type="Pfam" id="PF12697"/>
    </source>
</evidence>
<evidence type="ECO:0000313" key="2">
    <source>
        <dbReference type="EMBL" id="MBB4964288.1"/>
    </source>
</evidence>
<dbReference type="AlphaFoldDB" id="A0A7W7T0E8"/>
<feature type="domain" description="AB hydrolase-1" evidence="1">
    <location>
        <begin position="22"/>
        <end position="259"/>
    </location>
</feature>
<accession>A0A7W7T0E8</accession>
<keyword evidence="3" id="KW-1185">Reference proteome</keyword>
<evidence type="ECO:0000313" key="3">
    <source>
        <dbReference type="Proteomes" id="UP000542674"/>
    </source>
</evidence>
<dbReference type="InterPro" id="IPR029058">
    <property type="entry name" value="AB_hydrolase_fold"/>
</dbReference>
<protein>
    <submittedName>
        <fullName evidence="2">Pimeloyl-ACP methyl ester carboxylesterase</fullName>
    </submittedName>
</protein>
<dbReference type="RefSeq" id="WP_184667198.1">
    <property type="nucleotide sequence ID" value="NZ_BAABAI010000027.1"/>
</dbReference>
<dbReference type="PANTHER" id="PTHR43433:SF5">
    <property type="entry name" value="AB HYDROLASE-1 DOMAIN-CONTAINING PROTEIN"/>
    <property type="match status" value="1"/>
</dbReference>
<dbReference type="EMBL" id="JACHJS010000001">
    <property type="protein sequence ID" value="MBB4964288.1"/>
    <property type="molecule type" value="Genomic_DNA"/>
</dbReference>
<dbReference type="GO" id="GO:0003824">
    <property type="term" value="F:catalytic activity"/>
    <property type="evidence" value="ECO:0007669"/>
    <property type="project" value="UniProtKB-ARBA"/>
</dbReference>
<sequence length="268" mass="28492">MPITTLNGINLSYDVSGEGELVVLVMGTGGPGRVWQAHQAPALRAAGFRVATLDNRGIPPTDECAAGIRLADLVGDVAALIGHLGGGPASVVGTSMGAHVAQELVVTRPELVRKAVLLGTSARVDPVSQAMSRGERALFDDRVTLPASYHAAVNAVLNLSPATLRDPVAARDWLDVFEFSGQEITPGVRAQLELDDHEDRRPRLRGVTVPCLVVGFADDRVLPPYLAREVADAIPGARYAEVADAGHYGFLERPEEVNRLLVEFLTTP</sequence>
<dbReference type="PRINTS" id="PR00111">
    <property type="entry name" value="ABHYDROLASE"/>
</dbReference>